<keyword evidence="3" id="KW-1185">Reference proteome</keyword>
<reference evidence="2 3" key="1">
    <citation type="journal article" date="2024" name="G3 (Bethesda)">
        <title>Genome assembly of Hibiscus sabdariffa L. provides insights into metabolisms of medicinal natural products.</title>
        <authorList>
            <person name="Kim T."/>
        </authorList>
    </citation>
    <scope>NUCLEOTIDE SEQUENCE [LARGE SCALE GENOMIC DNA]</scope>
    <source>
        <strain evidence="2">TK-2024</strain>
        <tissue evidence="2">Old leaves</tissue>
    </source>
</reference>
<name>A0ABR2PAR0_9ROSI</name>
<evidence type="ECO:0000313" key="3">
    <source>
        <dbReference type="Proteomes" id="UP001396334"/>
    </source>
</evidence>
<dbReference type="PANTHER" id="PTHR34938:SF1">
    <property type="entry name" value="PROTEIN FERTILITY RESTORER RF2, MITOCHONDRIAL"/>
    <property type="match status" value="1"/>
</dbReference>
<comment type="caution">
    <text evidence="2">The sequence shown here is derived from an EMBL/GenBank/DDBJ whole genome shotgun (WGS) entry which is preliminary data.</text>
</comment>
<dbReference type="Proteomes" id="UP001396334">
    <property type="component" value="Unassembled WGS sequence"/>
</dbReference>
<organism evidence="2 3">
    <name type="scientific">Hibiscus sabdariffa</name>
    <name type="common">roselle</name>
    <dbReference type="NCBI Taxonomy" id="183260"/>
    <lineage>
        <taxon>Eukaryota</taxon>
        <taxon>Viridiplantae</taxon>
        <taxon>Streptophyta</taxon>
        <taxon>Embryophyta</taxon>
        <taxon>Tracheophyta</taxon>
        <taxon>Spermatophyta</taxon>
        <taxon>Magnoliopsida</taxon>
        <taxon>eudicotyledons</taxon>
        <taxon>Gunneridae</taxon>
        <taxon>Pentapetalae</taxon>
        <taxon>rosids</taxon>
        <taxon>malvids</taxon>
        <taxon>Malvales</taxon>
        <taxon>Malvaceae</taxon>
        <taxon>Malvoideae</taxon>
        <taxon>Hibiscus</taxon>
    </lineage>
</organism>
<dbReference type="InterPro" id="IPR040299">
    <property type="entry name" value="RF2K-like"/>
</dbReference>
<dbReference type="EMBL" id="JBBPBN010000069">
    <property type="protein sequence ID" value="KAK8985483.1"/>
    <property type="molecule type" value="Genomic_DNA"/>
</dbReference>
<proteinExistence type="predicted"/>
<accession>A0ABR2PAR0</accession>
<evidence type="ECO:0000256" key="1">
    <source>
        <dbReference type="SAM" id="MobiDB-lite"/>
    </source>
</evidence>
<sequence length="232" mass="25076">MPNPLAHAHLQIPHAHALVSHTLPRLVLQFANSQFSLLLKVGNFDFLGSSYPAASSRFCSYPNSLCCCCYLQMPTVSVTAPLRPSLSKGHRLDPRINRSCRCGAVKIPRRIQLRRLGLQLQPIVGRHRNQSLSIVCAAAALNATCSASGQTQTVTREAPTITQAPVHSKEKSPQLDDGDSGFPPRDDDGGGGGGGGGGGNWSGGFFLFGFLAFLGFLKDKESEEDYRDSRRR</sequence>
<dbReference type="PANTHER" id="PTHR34938">
    <property type="entry name" value="PROTEIN FERTILITY RESTORER RF2, MITOCHONDRIAL"/>
    <property type="match status" value="1"/>
</dbReference>
<evidence type="ECO:0000313" key="2">
    <source>
        <dbReference type="EMBL" id="KAK8985483.1"/>
    </source>
</evidence>
<protein>
    <submittedName>
        <fullName evidence="2">Uncharacterized protein</fullName>
    </submittedName>
</protein>
<gene>
    <name evidence="2" type="ORF">V6N11_068737</name>
</gene>
<feature type="region of interest" description="Disordered" evidence="1">
    <location>
        <begin position="152"/>
        <end position="198"/>
    </location>
</feature>
<feature type="compositionally biased region" description="Polar residues" evidence="1">
    <location>
        <begin position="152"/>
        <end position="165"/>
    </location>
</feature>